<evidence type="ECO:0000313" key="2">
    <source>
        <dbReference type="Proteomes" id="UP001367508"/>
    </source>
</evidence>
<dbReference type="AlphaFoldDB" id="A0AAN9KPR2"/>
<evidence type="ECO:0000313" key="1">
    <source>
        <dbReference type="EMBL" id="KAK7321570.1"/>
    </source>
</evidence>
<comment type="caution">
    <text evidence="1">The sequence shown here is derived from an EMBL/GenBank/DDBJ whole genome shotgun (WGS) entry which is preliminary data.</text>
</comment>
<sequence length="100" mass="11151">MSSCSLTITSISVWDFGFLAVGNIRWRSMLVFGRERLEPCYGFVGSIEVANGALSVSLYGIQCRLMSLIKLEKRVGEEEEKVRRKGIRKREALGFGASTT</sequence>
<dbReference type="EMBL" id="JAYMYQ010000007">
    <property type="protein sequence ID" value="KAK7321570.1"/>
    <property type="molecule type" value="Genomic_DNA"/>
</dbReference>
<reference evidence="1 2" key="1">
    <citation type="submission" date="2024-01" db="EMBL/GenBank/DDBJ databases">
        <title>The genomes of 5 underutilized Papilionoideae crops provide insights into root nodulation and disease resistanc.</title>
        <authorList>
            <person name="Jiang F."/>
        </authorList>
    </citation>
    <scope>NUCLEOTIDE SEQUENCE [LARGE SCALE GENOMIC DNA]</scope>
    <source>
        <strain evidence="1">LVBAO_FW01</strain>
        <tissue evidence="1">Leaves</tissue>
    </source>
</reference>
<organism evidence="1 2">
    <name type="scientific">Canavalia gladiata</name>
    <name type="common">Sword bean</name>
    <name type="synonym">Dolichos gladiatus</name>
    <dbReference type="NCBI Taxonomy" id="3824"/>
    <lineage>
        <taxon>Eukaryota</taxon>
        <taxon>Viridiplantae</taxon>
        <taxon>Streptophyta</taxon>
        <taxon>Embryophyta</taxon>
        <taxon>Tracheophyta</taxon>
        <taxon>Spermatophyta</taxon>
        <taxon>Magnoliopsida</taxon>
        <taxon>eudicotyledons</taxon>
        <taxon>Gunneridae</taxon>
        <taxon>Pentapetalae</taxon>
        <taxon>rosids</taxon>
        <taxon>fabids</taxon>
        <taxon>Fabales</taxon>
        <taxon>Fabaceae</taxon>
        <taxon>Papilionoideae</taxon>
        <taxon>50 kb inversion clade</taxon>
        <taxon>NPAAA clade</taxon>
        <taxon>indigoferoid/millettioid clade</taxon>
        <taxon>Phaseoleae</taxon>
        <taxon>Canavalia</taxon>
    </lineage>
</organism>
<proteinExistence type="predicted"/>
<keyword evidence="2" id="KW-1185">Reference proteome</keyword>
<gene>
    <name evidence="1" type="ORF">VNO77_32354</name>
</gene>
<accession>A0AAN9KPR2</accession>
<protein>
    <submittedName>
        <fullName evidence="1">Uncharacterized protein</fullName>
    </submittedName>
</protein>
<dbReference type="Proteomes" id="UP001367508">
    <property type="component" value="Unassembled WGS sequence"/>
</dbReference>
<name>A0AAN9KPR2_CANGL</name>